<dbReference type="OrthoDB" id="4240053at2759"/>
<proteinExistence type="predicted"/>
<reference evidence="3" key="1">
    <citation type="submission" date="2022-11" db="EMBL/GenBank/DDBJ databases">
        <authorList>
            <person name="Petersen C."/>
        </authorList>
    </citation>
    <scope>NUCLEOTIDE SEQUENCE</scope>
    <source>
        <strain evidence="3">IBT 30069</strain>
    </source>
</reference>
<dbReference type="GO" id="GO:0016798">
    <property type="term" value="F:hydrolase activity, acting on glycosyl bonds"/>
    <property type="evidence" value="ECO:0007669"/>
    <property type="project" value="InterPro"/>
</dbReference>
<dbReference type="InterPro" id="IPR008979">
    <property type="entry name" value="Galactose-bd-like_sf"/>
</dbReference>
<sequence length="164" mass="17192">MALSACNAVTNPGFESGVLFPWHPSAVDVAKVSNGTSSYGGDHYLALTTAIDNGANTISQLLKGLKPGTNYTFTAEAQVPYDSSEYCFIYAYAGHNATRGEIAQQELDQDTFGSWVSVTGSFVAKKSTAELHVSASCDSEDNSYTGLVWLDSIGVVPQGGCGSS</sequence>
<dbReference type="Pfam" id="PF02018">
    <property type="entry name" value="CBM_4_9"/>
    <property type="match status" value="1"/>
</dbReference>
<dbReference type="Gene3D" id="2.60.120.260">
    <property type="entry name" value="Galactose-binding domain-like"/>
    <property type="match status" value="1"/>
</dbReference>
<comment type="caution">
    <text evidence="3">The sequence shown here is derived from an EMBL/GenBank/DDBJ whole genome shotgun (WGS) entry which is preliminary data.</text>
</comment>
<dbReference type="SUPFAM" id="SSF49785">
    <property type="entry name" value="Galactose-binding domain-like"/>
    <property type="match status" value="1"/>
</dbReference>
<dbReference type="AlphaFoldDB" id="A0A9W9K504"/>
<keyword evidence="4" id="KW-1185">Reference proteome</keyword>
<protein>
    <recommendedName>
        <fullName evidence="2">CBM-cenC domain-containing protein</fullName>
    </recommendedName>
</protein>
<evidence type="ECO:0000313" key="4">
    <source>
        <dbReference type="Proteomes" id="UP001149165"/>
    </source>
</evidence>
<evidence type="ECO:0000256" key="1">
    <source>
        <dbReference type="ARBA" id="ARBA00022801"/>
    </source>
</evidence>
<reference evidence="3" key="2">
    <citation type="journal article" date="2023" name="IMA Fungus">
        <title>Comparative genomic study of the Penicillium genus elucidates a diverse pangenome and 15 lateral gene transfer events.</title>
        <authorList>
            <person name="Petersen C."/>
            <person name="Sorensen T."/>
            <person name="Nielsen M.R."/>
            <person name="Sondergaard T.E."/>
            <person name="Sorensen J.L."/>
            <person name="Fitzpatrick D.A."/>
            <person name="Frisvad J.C."/>
            <person name="Nielsen K.L."/>
        </authorList>
    </citation>
    <scope>NUCLEOTIDE SEQUENCE</scope>
    <source>
        <strain evidence="3">IBT 30069</strain>
    </source>
</reference>
<accession>A0A9W9K504</accession>
<evidence type="ECO:0000259" key="2">
    <source>
        <dbReference type="Pfam" id="PF02018"/>
    </source>
</evidence>
<dbReference type="Proteomes" id="UP001149165">
    <property type="component" value="Unassembled WGS sequence"/>
</dbReference>
<keyword evidence="1" id="KW-0378">Hydrolase</keyword>
<name>A0A9W9K504_9EURO</name>
<evidence type="ECO:0000313" key="3">
    <source>
        <dbReference type="EMBL" id="KAJ5092821.1"/>
    </source>
</evidence>
<feature type="domain" description="CBM-cenC" evidence="2">
    <location>
        <begin position="7"/>
        <end position="130"/>
    </location>
</feature>
<gene>
    <name evidence="3" type="ORF">N7456_008682</name>
</gene>
<organism evidence="3 4">
    <name type="scientific">Penicillium angulare</name>
    <dbReference type="NCBI Taxonomy" id="116970"/>
    <lineage>
        <taxon>Eukaryota</taxon>
        <taxon>Fungi</taxon>
        <taxon>Dikarya</taxon>
        <taxon>Ascomycota</taxon>
        <taxon>Pezizomycotina</taxon>
        <taxon>Eurotiomycetes</taxon>
        <taxon>Eurotiomycetidae</taxon>
        <taxon>Eurotiales</taxon>
        <taxon>Aspergillaceae</taxon>
        <taxon>Penicillium</taxon>
    </lineage>
</organism>
<dbReference type="EMBL" id="JAPQKH010000006">
    <property type="protein sequence ID" value="KAJ5092821.1"/>
    <property type="molecule type" value="Genomic_DNA"/>
</dbReference>
<dbReference type="InterPro" id="IPR003305">
    <property type="entry name" value="CenC_carb-bd"/>
</dbReference>